<keyword evidence="11" id="KW-1185">Reference proteome</keyword>
<dbReference type="PANTHER" id="PTHR43394:SF1">
    <property type="entry name" value="ATP-BINDING CASSETTE SUB-FAMILY B MEMBER 10, MITOCHONDRIAL"/>
    <property type="match status" value="1"/>
</dbReference>
<keyword evidence="6 7" id="KW-0472">Membrane</keyword>
<dbReference type="PROSITE" id="PS00211">
    <property type="entry name" value="ABC_TRANSPORTER_1"/>
    <property type="match status" value="1"/>
</dbReference>
<organism evidence="10 11">
    <name type="scientific">Fastidiosipila sanguinis</name>
    <dbReference type="NCBI Taxonomy" id="236753"/>
    <lineage>
        <taxon>Bacteria</taxon>
        <taxon>Bacillati</taxon>
        <taxon>Bacillota</taxon>
        <taxon>Clostridia</taxon>
        <taxon>Eubacteriales</taxon>
        <taxon>Oscillospiraceae</taxon>
        <taxon>Fastidiosipila</taxon>
    </lineage>
</organism>
<protein>
    <recommendedName>
        <fullName evidence="12">ABC transporter ATP-binding protein</fullName>
    </recommendedName>
</protein>
<feature type="transmembrane region" description="Helical" evidence="7">
    <location>
        <begin position="262"/>
        <end position="289"/>
    </location>
</feature>
<evidence type="ECO:0000256" key="6">
    <source>
        <dbReference type="ARBA" id="ARBA00023136"/>
    </source>
</evidence>
<dbReference type="SMART" id="SM00382">
    <property type="entry name" value="AAA"/>
    <property type="match status" value="1"/>
</dbReference>
<dbReference type="InterPro" id="IPR036640">
    <property type="entry name" value="ABC1_TM_sf"/>
</dbReference>
<comment type="subcellular location">
    <subcellularLocation>
        <location evidence="1">Cell membrane</location>
        <topology evidence="1">Multi-pass membrane protein</topology>
    </subcellularLocation>
</comment>
<dbReference type="SUPFAM" id="SSF52540">
    <property type="entry name" value="P-loop containing nucleoside triphosphate hydrolases"/>
    <property type="match status" value="1"/>
</dbReference>
<sequence length="558" mass="63944">MDTFKRLFSYSKNLRLKLLWSLLGAFFNSFGHVLIFYYAFNIIFDLKDLILSQGATELNLFNNSMFPWWKFYLIFVIAILTGIGNAIEHYLGHDVAFQVLADFRILVYEKIRDLGPASLDGHDKASLLKLMSQDIDHIEVFYAHTIVPIGRVITFAISILIMYWQLDWVLAIFITIFSLMYLFIFPRFKKAKLEESTIASSNAKNKLNSTLIEYAKGKDTIIQLGKVDASLTNLEKIQTEVEISTADKANAQKTSVDLSTNYIYFTFILFSIIFFWRLGFANNLAYLFIFPFCFEPYKSLSNLPMTLSTGIDAAKRLFAFVDQEVLIEKGTVDGKGSLDKIEINNLEFTYPSRSKKVLHDFNLFMNSSDRIGIYGASGIGKSTLAKILMKWYPYENGSIKFNDIELNDLKLTYIRDNINYMPQKADFFSATLRENILLGKEDISDNYIWQILDKLDLSNRVSRLPKGLDTIMDPDNMPFSAGEKQRLDLARVLIHPADLLILDEPLSNLDAVNENIILDYIAKEYEGMVIIISHRKEAFSICNSIYKLENGSLITARD</sequence>
<proteinExistence type="predicted"/>
<name>A0A2S0KPZ1_9FIRM</name>
<dbReference type="Gene3D" id="1.20.1560.10">
    <property type="entry name" value="ABC transporter type 1, transmembrane domain"/>
    <property type="match status" value="1"/>
</dbReference>
<dbReference type="InterPro" id="IPR017871">
    <property type="entry name" value="ABC_transporter-like_CS"/>
</dbReference>
<keyword evidence="3" id="KW-0547">Nucleotide-binding</keyword>
<dbReference type="GO" id="GO:0016887">
    <property type="term" value="F:ATP hydrolysis activity"/>
    <property type="evidence" value="ECO:0007669"/>
    <property type="project" value="InterPro"/>
</dbReference>
<dbReference type="RefSeq" id="WP_106013041.1">
    <property type="nucleotide sequence ID" value="NZ_CP027226.1"/>
</dbReference>
<feature type="transmembrane region" description="Helical" evidence="7">
    <location>
        <begin position="140"/>
        <end position="162"/>
    </location>
</feature>
<dbReference type="InterPro" id="IPR011527">
    <property type="entry name" value="ABC1_TM_dom"/>
</dbReference>
<dbReference type="Pfam" id="PF00005">
    <property type="entry name" value="ABC_tran"/>
    <property type="match status" value="1"/>
</dbReference>
<dbReference type="PANTHER" id="PTHR43394">
    <property type="entry name" value="ATP-DEPENDENT PERMEASE MDL1, MITOCHONDRIAL"/>
    <property type="match status" value="1"/>
</dbReference>
<feature type="domain" description="ABC transporter" evidence="8">
    <location>
        <begin position="341"/>
        <end position="558"/>
    </location>
</feature>
<dbReference type="Pfam" id="PF00664">
    <property type="entry name" value="ABC_membrane"/>
    <property type="match status" value="1"/>
</dbReference>
<dbReference type="GO" id="GO:0005886">
    <property type="term" value="C:plasma membrane"/>
    <property type="evidence" value="ECO:0007669"/>
    <property type="project" value="UniProtKB-SubCell"/>
</dbReference>
<accession>A0A2S0KPZ1</accession>
<dbReference type="InterPro" id="IPR039421">
    <property type="entry name" value="Type_1_exporter"/>
</dbReference>
<dbReference type="EMBL" id="CP027226">
    <property type="protein sequence ID" value="AVM43096.1"/>
    <property type="molecule type" value="Genomic_DNA"/>
</dbReference>
<gene>
    <name evidence="10" type="ORF">C5Q98_07675</name>
</gene>
<dbReference type="InterPro" id="IPR003593">
    <property type="entry name" value="AAA+_ATPase"/>
</dbReference>
<keyword evidence="4" id="KW-0067">ATP-binding</keyword>
<evidence type="ECO:0000256" key="5">
    <source>
        <dbReference type="ARBA" id="ARBA00022989"/>
    </source>
</evidence>
<dbReference type="SUPFAM" id="SSF90123">
    <property type="entry name" value="ABC transporter transmembrane region"/>
    <property type="match status" value="1"/>
</dbReference>
<evidence type="ECO:0000256" key="7">
    <source>
        <dbReference type="SAM" id="Phobius"/>
    </source>
</evidence>
<evidence type="ECO:0000259" key="9">
    <source>
        <dbReference type="PROSITE" id="PS50929"/>
    </source>
</evidence>
<evidence type="ECO:0000313" key="10">
    <source>
        <dbReference type="EMBL" id="AVM43096.1"/>
    </source>
</evidence>
<evidence type="ECO:0000256" key="4">
    <source>
        <dbReference type="ARBA" id="ARBA00022840"/>
    </source>
</evidence>
<dbReference type="GO" id="GO:0005524">
    <property type="term" value="F:ATP binding"/>
    <property type="evidence" value="ECO:0007669"/>
    <property type="project" value="UniProtKB-KW"/>
</dbReference>
<evidence type="ECO:0000256" key="1">
    <source>
        <dbReference type="ARBA" id="ARBA00004651"/>
    </source>
</evidence>
<dbReference type="PROSITE" id="PS50893">
    <property type="entry name" value="ABC_TRANSPORTER_2"/>
    <property type="match status" value="1"/>
</dbReference>
<dbReference type="InterPro" id="IPR003439">
    <property type="entry name" value="ABC_transporter-like_ATP-bd"/>
</dbReference>
<evidence type="ECO:0000259" key="8">
    <source>
        <dbReference type="PROSITE" id="PS50893"/>
    </source>
</evidence>
<evidence type="ECO:0000256" key="2">
    <source>
        <dbReference type="ARBA" id="ARBA00022692"/>
    </source>
</evidence>
<feature type="transmembrane region" description="Helical" evidence="7">
    <location>
        <begin position="68"/>
        <end position="87"/>
    </location>
</feature>
<dbReference type="InterPro" id="IPR027417">
    <property type="entry name" value="P-loop_NTPase"/>
</dbReference>
<feature type="transmembrane region" description="Helical" evidence="7">
    <location>
        <begin position="168"/>
        <end position="185"/>
    </location>
</feature>
<dbReference type="Proteomes" id="UP000237947">
    <property type="component" value="Chromosome"/>
</dbReference>
<reference evidence="11" key="1">
    <citation type="submission" date="2018-02" db="EMBL/GenBank/DDBJ databases">
        <authorList>
            <person name="Holder M.E."/>
            <person name="Ajami N.J."/>
            <person name="Petrosino J.F."/>
        </authorList>
    </citation>
    <scope>NUCLEOTIDE SEQUENCE [LARGE SCALE GENOMIC DNA]</scope>
    <source>
        <strain evidence="11">CCUG 47711</strain>
    </source>
</reference>
<evidence type="ECO:0008006" key="12">
    <source>
        <dbReference type="Google" id="ProtNLM"/>
    </source>
</evidence>
<evidence type="ECO:0000313" key="11">
    <source>
        <dbReference type="Proteomes" id="UP000237947"/>
    </source>
</evidence>
<dbReference type="GO" id="GO:0015421">
    <property type="term" value="F:ABC-type oligopeptide transporter activity"/>
    <property type="evidence" value="ECO:0007669"/>
    <property type="project" value="TreeGrafter"/>
</dbReference>
<dbReference type="CDD" id="cd03228">
    <property type="entry name" value="ABCC_MRP_Like"/>
    <property type="match status" value="1"/>
</dbReference>
<feature type="transmembrane region" description="Helical" evidence="7">
    <location>
        <begin position="20"/>
        <end position="40"/>
    </location>
</feature>
<dbReference type="KEGG" id="fsa:C5Q98_07675"/>
<keyword evidence="2 7" id="KW-0812">Transmembrane</keyword>
<evidence type="ECO:0000256" key="3">
    <source>
        <dbReference type="ARBA" id="ARBA00022741"/>
    </source>
</evidence>
<dbReference type="Gene3D" id="3.40.50.300">
    <property type="entry name" value="P-loop containing nucleotide triphosphate hydrolases"/>
    <property type="match status" value="1"/>
</dbReference>
<dbReference type="OrthoDB" id="9762778at2"/>
<feature type="domain" description="ABC transmembrane type-1" evidence="9">
    <location>
        <begin position="50"/>
        <end position="241"/>
    </location>
</feature>
<dbReference type="PROSITE" id="PS50929">
    <property type="entry name" value="ABC_TM1F"/>
    <property type="match status" value="1"/>
</dbReference>
<dbReference type="AlphaFoldDB" id="A0A2S0KPZ1"/>
<keyword evidence="5 7" id="KW-1133">Transmembrane helix</keyword>